<keyword evidence="2" id="KW-0732">Signal</keyword>
<dbReference type="Proteomes" id="UP000253688">
    <property type="component" value="Unassembled WGS sequence"/>
</dbReference>
<evidence type="ECO:0000256" key="2">
    <source>
        <dbReference type="SAM" id="SignalP"/>
    </source>
</evidence>
<organism evidence="3 4">
    <name type="scientific">Acinetobacter junii</name>
    <dbReference type="NCBI Taxonomy" id="40215"/>
    <lineage>
        <taxon>Bacteria</taxon>
        <taxon>Pseudomonadati</taxon>
        <taxon>Pseudomonadota</taxon>
        <taxon>Gammaproteobacteria</taxon>
        <taxon>Moraxellales</taxon>
        <taxon>Moraxellaceae</taxon>
        <taxon>Acinetobacter</taxon>
    </lineage>
</organism>
<protein>
    <submittedName>
        <fullName evidence="3">Heavy-metal resistance</fullName>
    </submittedName>
</protein>
<feature type="compositionally biased region" description="Basic and acidic residues" evidence="1">
    <location>
        <begin position="51"/>
        <end position="70"/>
    </location>
</feature>
<dbReference type="RefSeq" id="WP_112987481.1">
    <property type="nucleotide sequence ID" value="NZ_CP131470.1"/>
</dbReference>
<gene>
    <name evidence="3" type="ORF">DC346_05915</name>
</gene>
<proteinExistence type="predicted"/>
<evidence type="ECO:0000313" key="4">
    <source>
        <dbReference type="Proteomes" id="UP000253688"/>
    </source>
</evidence>
<evidence type="ECO:0000313" key="3">
    <source>
        <dbReference type="EMBL" id="RBA48664.1"/>
    </source>
</evidence>
<evidence type="ECO:0000256" key="1">
    <source>
        <dbReference type="SAM" id="MobiDB-lite"/>
    </source>
</evidence>
<sequence length="125" mass="14670">MKKTQIAILSTVLGSTLALAACQSTTPAEQNMNRDHHRHNTMQRQNLSPEQRAEWQAKREQRLEQREQMRQHHQAQKAKIEQACQGKRIGERVNIQWNNRVIEGTCEVRFSPDQSQFKRQMHPTT</sequence>
<accession>A0A365PK77</accession>
<feature type="chain" id="PRO_5019229209" evidence="2">
    <location>
        <begin position="21"/>
        <end position="125"/>
    </location>
</feature>
<feature type="region of interest" description="Disordered" evidence="1">
    <location>
        <begin position="25"/>
        <end position="82"/>
    </location>
</feature>
<reference evidence="3 4" key="1">
    <citation type="submission" date="2018-04" db="EMBL/GenBank/DDBJ databases">
        <title>Acinetobacter junii Genome sequencing and assembly.</title>
        <authorList>
            <person name="Su J."/>
            <person name="Rensing C."/>
            <person name="Mazhar H.S."/>
        </authorList>
    </citation>
    <scope>NUCLEOTIDE SEQUENCE [LARGE SCALE GENOMIC DNA]</scope>
    <source>
        <strain evidence="3 4">SC22</strain>
    </source>
</reference>
<comment type="caution">
    <text evidence="3">The sequence shown here is derived from an EMBL/GenBank/DDBJ whole genome shotgun (WGS) entry which is preliminary data.</text>
</comment>
<dbReference type="PROSITE" id="PS51257">
    <property type="entry name" value="PROKAR_LIPOPROTEIN"/>
    <property type="match status" value="1"/>
</dbReference>
<feature type="signal peptide" evidence="2">
    <location>
        <begin position="1"/>
        <end position="20"/>
    </location>
</feature>
<dbReference type="EMBL" id="QEWH01000029">
    <property type="protein sequence ID" value="RBA48664.1"/>
    <property type="molecule type" value="Genomic_DNA"/>
</dbReference>
<name>A0A365PK77_ACIJU</name>
<dbReference type="STRING" id="40215.BVL33_14600"/>
<dbReference type="AlphaFoldDB" id="A0A365PK77"/>